<sequence>MPVWARGSKVTKPAATSMYSNGARGNAGRASSLSGVAQEQLQQFAQHAAASNAVTDVHGLGNPGGQHAMVSHVPADFHIPAGVVHGLNGLVAPPGGEDYSGGDEEEEEDNNNNNNNMHARLQALSNTDGITEGLQSLQHALAGADGTGFSMAMDDPMDSFMTDLDSARLTAADVALDMYGDSIKIDSSLCRKLASETALRDPIQRRSEQRLNLERRSNVEAMLAHITGRQVERSCKNCHKGHGPWKECVVYEGQMCGSCTNCWFNASGARCTFHENNHPPPQAQYGPSASGDTPSAVKAYQQTPVPLPLMLQPTLSRSQPTPSMSQLTSSMSQPASSASQPASSIPQTTTTSTTTSFEHLSPASASFSSLRSELQNWGSTEPTRRLIASALNDVINVPPGERHHIRIEAAAKELGMRIAEYEEFLRTPEGMADQQLRAEDRALPHRSFKGLRETCLPRSSSLS</sequence>
<dbReference type="InterPro" id="IPR022190">
    <property type="entry name" value="DUF3716"/>
</dbReference>
<feature type="region of interest" description="Disordered" evidence="1">
    <location>
        <begin position="88"/>
        <end position="116"/>
    </location>
</feature>
<feature type="compositionally biased region" description="Acidic residues" evidence="1">
    <location>
        <begin position="100"/>
        <end position="110"/>
    </location>
</feature>
<dbReference type="Proteomes" id="UP000050424">
    <property type="component" value="Unassembled WGS sequence"/>
</dbReference>
<keyword evidence="3" id="KW-1185">Reference proteome</keyword>
<feature type="compositionally biased region" description="Low complexity" evidence="1">
    <location>
        <begin position="329"/>
        <end position="360"/>
    </location>
</feature>
<feature type="compositionally biased region" description="Polar residues" evidence="1">
    <location>
        <begin position="313"/>
        <end position="328"/>
    </location>
</feature>
<dbReference type="Pfam" id="PF12511">
    <property type="entry name" value="DUF3716"/>
    <property type="match status" value="1"/>
</dbReference>
<reference evidence="2 3" key="1">
    <citation type="submission" date="2015-09" db="EMBL/GenBank/DDBJ databases">
        <title>Draft genome of a European isolate of the apple canker pathogen Neonectria ditissima.</title>
        <authorList>
            <person name="Gomez-Cortecero A."/>
            <person name="Harrison R.J."/>
            <person name="Armitage A.D."/>
        </authorList>
    </citation>
    <scope>NUCLEOTIDE SEQUENCE [LARGE SCALE GENOMIC DNA]</scope>
    <source>
        <strain evidence="2 3">R09/05</strain>
    </source>
</reference>
<gene>
    <name evidence="2" type="ORF">AK830_g9748</name>
</gene>
<feature type="region of interest" description="Disordered" evidence="1">
    <location>
        <begin position="312"/>
        <end position="360"/>
    </location>
</feature>
<proteinExistence type="predicted"/>
<name>A0A0N8H5Q4_9HYPO</name>
<dbReference type="AlphaFoldDB" id="A0A0N8H5Q4"/>
<evidence type="ECO:0000256" key="1">
    <source>
        <dbReference type="SAM" id="MobiDB-lite"/>
    </source>
</evidence>
<dbReference type="EMBL" id="LKCW01000189">
    <property type="protein sequence ID" value="KPM36820.1"/>
    <property type="molecule type" value="Genomic_DNA"/>
</dbReference>
<accession>A0A0N8H5Q4</accession>
<dbReference type="OrthoDB" id="4174112at2759"/>
<protein>
    <submittedName>
        <fullName evidence="2">Uncharacterized protein</fullName>
    </submittedName>
</protein>
<evidence type="ECO:0000313" key="2">
    <source>
        <dbReference type="EMBL" id="KPM36820.1"/>
    </source>
</evidence>
<organism evidence="2 3">
    <name type="scientific">Neonectria ditissima</name>
    <dbReference type="NCBI Taxonomy" id="78410"/>
    <lineage>
        <taxon>Eukaryota</taxon>
        <taxon>Fungi</taxon>
        <taxon>Dikarya</taxon>
        <taxon>Ascomycota</taxon>
        <taxon>Pezizomycotina</taxon>
        <taxon>Sordariomycetes</taxon>
        <taxon>Hypocreomycetidae</taxon>
        <taxon>Hypocreales</taxon>
        <taxon>Nectriaceae</taxon>
        <taxon>Neonectria</taxon>
    </lineage>
</organism>
<comment type="caution">
    <text evidence="2">The sequence shown here is derived from an EMBL/GenBank/DDBJ whole genome shotgun (WGS) entry which is preliminary data.</text>
</comment>
<evidence type="ECO:0000313" key="3">
    <source>
        <dbReference type="Proteomes" id="UP000050424"/>
    </source>
</evidence>
<dbReference type="STRING" id="78410.A0A0N8H5Q4"/>